<dbReference type="OrthoDB" id="4734538at2759"/>
<evidence type="ECO:0000256" key="1">
    <source>
        <dbReference type="SAM" id="Phobius"/>
    </source>
</evidence>
<dbReference type="AlphaFoldDB" id="A0A428P230"/>
<protein>
    <recommendedName>
        <fullName evidence="4">Transmembrane protein</fullName>
    </recommendedName>
</protein>
<feature type="transmembrane region" description="Helical" evidence="1">
    <location>
        <begin position="61"/>
        <end position="84"/>
    </location>
</feature>
<gene>
    <name evidence="2" type="ORF">CEP54_013574</name>
</gene>
<evidence type="ECO:0008006" key="4">
    <source>
        <dbReference type="Google" id="ProtNLM"/>
    </source>
</evidence>
<organism evidence="2 3">
    <name type="scientific">Fusarium duplospermum</name>
    <dbReference type="NCBI Taxonomy" id="1325734"/>
    <lineage>
        <taxon>Eukaryota</taxon>
        <taxon>Fungi</taxon>
        <taxon>Dikarya</taxon>
        <taxon>Ascomycota</taxon>
        <taxon>Pezizomycotina</taxon>
        <taxon>Sordariomycetes</taxon>
        <taxon>Hypocreomycetidae</taxon>
        <taxon>Hypocreales</taxon>
        <taxon>Nectriaceae</taxon>
        <taxon>Fusarium</taxon>
        <taxon>Fusarium solani species complex</taxon>
    </lineage>
</organism>
<sequence>MTGLAAIAFVAHVFAETMVWPLLRKETYTLKQLDTYLSASRGSIVSVLFAFGAAKDLETVLIILCLSVLALIPFSAAPLVGYVYDPHNITMPFKASYLPAGGMGPIFTQRGTPPIMPSSVSQAVSKYIAWSNQLSSEPLPEYRDWYVNRDYLSELGKITVNAVRLEKSIKCTGDSLELKHPPGDNFLTVATPLPQRHPGRKWSAKRVKIRNQPRLTMWVHDFEFISPHRTRSTLIFAALNGTIEAGTVTYAPTTWRKNWSKGISAVSCTVDVELVDDTLIVGSGYIKPPEPITSVDIVGTGNGGNINEIALWFGVARTVVGVNVEGHQPLFELGAYGLLISFTSTTQSTNGTSWTLQNLVHFIDVSMGAMATASSKAFFKGVANVTIPSLQHTTKLDPARPPLLAIPIFLALGVVIVLLLESMRLHRRYPVPLMR</sequence>
<keyword evidence="3" id="KW-1185">Reference proteome</keyword>
<dbReference type="Proteomes" id="UP000288168">
    <property type="component" value="Unassembled WGS sequence"/>
</dbReference>
<evidence type="ECO:0000313" key="2">
    <source>
        <dbReference type="EMBL" id="RSL47097.1"/>
    </source>
</evidence>
<reference evidence="2 3" key="1">
    <citation type="submission" date="2017-06" db="EMBL/GenBank/DDBJ databases">
        <title>Comparative genomic analysis of Ambrosia Fusariam Clade fungi.</title>
        <authorList>
            <person name="Stajich J.E."/>
            <person name="Carrillo J."/>
            <person name="Kijimoto T."/>
            <person name="Eskalen A."/>
            <person name="O'Donnell K."/>
            <person name="Kasson M."/>
        </authorList>
    </citation>
    <scope>NUCLEOTIDE SEQUENCE [LARGE SCALE GENOMIC DNA]</scope>
    <source>
        <strain evidence="2 3">NRRL62584</strain>
    </source>
</reference>
<feature type="transmembrane region" description="Helical" evidence="1">
    <location>
        <begin position="403"/>
        <end position="420"/>
    </location>
</feature>
<comment type="caution">
    <text evidence="2">The sequence shown here is derived from an EMBL/GenBank/DDBJ whole genome shotgun (WGS) entry which is preliminary data.</text>
</comment>
<evidence type="ECO:0000313" key="3">
    <source>
        <dbReference type="Proteomes" id="UP000288168"/>
    </source>
</evidence>
<keyword evidence="1" id="KW-0812">Transmembrane</keyword>
<dbReference type="EMBL" id="NKCI01000224">
    <property type="protein sequence ID" value="RSL47097.1"/>
    <property type="molecule type" value="Genomic_DNA"/>
</dbReference>
<keyword evidence="1" id="KW-0472">Membrane</keyword>
<proteinExistence type="predicted"/>
<accession>A0A428P230</accession>
<keyword evidence="1" id="KW-1133">Transmembrane helix</keyword>
<name>A0A428P230_9HYPO</name>